<dbReference type="CDD" id="cd00657">
    <property type="entry name" value="Ferritin_like"/>
    <property type="match status" value="1"/>
</dbReference>
<organism evidence="2 3">
    <name type="scientific">Acetivibrio thermocellus AD2</name>
    <dbReference type="NCBI Taxonomy" id="1138384"/>
    <lineage>
        <taxon>Bacteria</taxon>
        <taxon>Bacillati</taxon>
        <taxon>Bacillota</taxon>
        <taxon>Clostridia</taxon>
        <taxon>Eubacteriales</taxon>
        <taxon>Oscillospiraceae</taxon>
        <taxon>Acetivibrio</taxon>
    </lineage>
</organism>
<gene>
    <name evidence="2" type="ORF">M972_11612</name>
</gene>
<dbReference type="Pfam" id="PF09537">
    <property type="entry name" value="DUF2383"/>
    <property type="match status" value="1"/>
</dbReference>
<dbReference type="Gene3D" id="1.20.1260.10">
    <property type="match status" value="1"/>
</dbReference>
<dbReference type="InterPro" id="IPR012347">
    <property type="entry name" value="Ferritin-like"/>
</dbReference>
<feature type="domain" description="DUF2383" evidence="1">
    <location>
        <begin position="8"/>
        <end position="113"/>
    </location>
</feature>
<proteinExistence type="predicted"/>
<dbReference type="Proteomes" id="UP000223596">
    <property type="component" value="Unassembled WGS sequence"/>
</dbReference>
<sequence>MNNKDNVVIEELNSLLEGNYMAIHGYERYIQHVKDPNIKKELQRIQQEHKQNSALIAERIQNLGGVPVDGPGFMGSMAEVMNKFKGTSDDTEFILKDAAESENKGIKMAEELVRGDLDDESRKVVEKILDVNRKHVSQLNNLLQ</sequence>
<dbReference type="InterPro" id="IPR019052">
    <property type="entry name" value="DUF2383"/>
</dbReference>
<accession>A0AB36TDK5</accession>
<evidence type="ECO:0000259" key="1">
    <source>
        <dbReference type="Pfam" id="PF09537"/>
    </source>
</evidence>
<dbReference type="InterPro" id="IPR009078">
    <property type="entry name" value="Ferritin-like_SF"/>
</dbReference>
<evidence type="ECO:0000313" key="3">
    <source>
        <dbReference type="Proteomes" id="UP000223596"/>
    </source>
</evidence>
<dbReference type="SUPFAM" id="SSF47240">
    <property type="entry name" value="Ferritin-like"/>
    <property type="match status" value="1"/>
</dbReference>
<dbReference type="RefSeq" id="WP_003514829.1">
    <property type="nucleotide sequence ID" value="NZ_CP013828.1"/>
</dbReference>
<dbReference type="GeneID" id="35803589"/>
<protein>
    <submittedName>
        <fullName evidence="2">Bacterioferritin</fullName>
    </submittedName>
</protein>
<reference evidence="2 3" key="1">
    <citation type="submission" date="2017-09" db="EMBL/GenBank/DDBJ databases">
        <title>Evaluation of Pacific Biosciences Sequencing Technology to Finishing C. thermocellum Genome Sequences.</title>
        <authorList>
            <person name="Brown S."/>
        </authorList>
    </citation>
    <scope>NUCLEOTIDE SEQUENCE [LARGE SCALE GENOMIC DNA]</scope>
    <source>
        <strain evidence="2 3">AD2</strain>
    </source>
</reference>
<evidence type="ECO:0000313" key="2">
    <source>
        <dbReference type="EMBL" id="PFH01868.1"/>
    </source>
</evidence>
<comment type="caution">
    <text evidence="2">The sequence shown here is derived from an EMBL/GenBank/DDBJ whole genome shotgun (WGS) entry which is preliminary data.</text>
</comment>
<name>A0AB36TDK5_ACETH</name>
<dbReference type="EMBL" id="PDBW01000001">
    <property type="protein sequence ID" value="PFH01868.1"/>
    <property type="molecule type" value="Genomic_DNA"/>
</dbReference>
<dbReference type="AlphaFoldDB" id="A0AB36TDK5"/>